<keyword evidence="8 17" id="KW-0235">DNA replication</keyword>
<dbReference type="InterPro" id="IPR043128">
    <property type="entry name" value="Rev_trsase/Diguanyl_cyclase"/>
</dbReference>
<keyword evidence="7 17" id="KW-0548">Nucleotidyltransferase</keyword>
<keyword evidence="20" id="KW-1185">Reference proteome</keyword>
<keyword evidence="14 17" id="KW-0234">DNA repair</keyword>
<gene>
    <name evidence="17" type="primary">dinB</name>
    <name evidence="19" type="ORF">E4O86_02915</name>
</gene>
<dbReference type="GO" id="GO:0000287">
    <property type="term" value="F:magnesium ion binding"/>
    <property type="evidence" value="ECO:0007669"/>
    <property type="project" value="UniProtKB-UniRule"/>
</dbReference>
<comment type="caution">
    <text evidence="19">The sequence shown here is derived from an EMBL/GenBank/DDBJ whole genome shotgun (WGS) entry which is preliminary data.</text>
</comment>
<dbReference type="Pfam" id="PF00817">
    <property type="entry name" value="IMS"/>
    <property type="match status" value="1"/>
</dbReference>
<dbReference type="PANTHER" id="PTHR11076">
    <property type="entry name" value="DNA REPAIR POLYMERASE UMUC / TRANSFERASE FAMILY MEMBER"/>
    <property type="match status" value="1"/>
</dbReference>
<evidence type="ECO:0000256" key="8">
    <source>
        <dbReference type="ARBA" id="ARBA00022705"/>
    </source>
</evidence>
<dbReference type="PROSITE" id="PS50173">
    <property type="entry name" value="UMUC"/>
    <property type="match status" value="1"/>
</dbReference>
<dbReference type="InterPro" id="IPR036775">
    <property type="entry name" value="DNA_pol_Y-fam_lit_finger_sf"/>
</dbReference>
<keyword evidence="12 17" id="KW-0239">DNA-directed DNA polymerase</keyword>
<evidence type="ECO:0000256" key="4">
    <source>
        <dbReference type="ARBA" id="ARBA00022457"/>
    </source>
</evidence>
<comment type="subcellular location">
    <subcellularLocation>
        <location evidence="1 17">Cytoplasm</location>
    </subcellularLocation>
</comment>
<dbReference type="GO" id="GO:0006261">
    <property type="term" value="P:DNA-templated DNA replication"/>
    <property type="evidence" value="ECO:0007669"/>
    <property type="project" value="UniProtKB-UniRule"/>
</dbReference>
<keyword evidence="11 17" id="KW-0460">Magnesium</keyword>
<dbReference type="SUPFAM" id="SSF100879">
    <property type="entry name" value="Lesion bypass DNA polymerase (Y-family), little finger domain"/>
    <property type="match status" value="1"/>
</dbReference>
<evidence type="ECO:0000313" key="20">
    <source>
        <dbReference type="Proteomes" id="UP000773614"/>
    </source>
</evidence>
<dbReference type="GO" id="GO:0005829">
    <property type="term" value="C:cytosol"/>
    <property type="evidence" value="ECO:0007669"/>
    <property type="project" value="TreeGrafter"/>
</dbReference>
<dbReference type="InterPro" id="IPR017961">
    <property type="entry name" value="DNA_pol_Y-fam_little_finger"/>
</dbReference>
<dbReference type="GO" id="GO:0042276">
    <property type="term" value="P:error-prone translesion synthesis"/>
    <property type="evidence" value="ECO:0007669"/>
    <property type="project" value="TreeGrafter"/>
</dbReference>
<feature type="binding site" evidence="17">
    <location>
        <position position="142"/>
    </location>
    <ligand>
        <name>Mg(2+)</name>
        <dbReference type="ChEBI" id="CHEBI:18420"/>
    </ligand>
</feature>
<evidence type="ECO:0000256" key="17">
    <source>
        <dbReference type="HAMAP-Rule" id="MF_01113"/>
    </source>
</evidence>
<dbReference type="GO" id="GO:0003684">
    <property type="term" value="F:damaged DNA binding"/>
    <property type="evidence" value="ECO:0007669"/>
    <property type="project" value="InterPro"/>
</dbReference>
<dbReference type="SUPFAM" id="SSF56672">
    <property type="entry name" value="DNA/RNA polymerases"/>
    <property type="match status" value="1"/>
</dbReference>
<dbReference type="Gene3D" id="3.30.70.270">
    <property type="match status" value="1"/>
</dbReference>
<dbReference type="GO" id="GO:0003887">
    <property type="term" value="F:DNA-directed DNA polymerase activity"/>
    <property type="evidence" value="ECO:0007669"/>
    <property type="project" value="UniProtKB-UniRule"/>
</dbReference>
<keyword evidence="5 17" id="KW-0963">Cytoplasm</keyword>
<evidence type="ECO:0000256" key="3">
    <source>
        <dbReference type="ARBA" id="ARBA00011245"/>
    </source>
</evidence>
<dbReference type="CDD" id="cd03586">
    <property type="entry name" value="PolY_Pol_IV_kappa"/>
    <property type="match status" value="1"/>
</dbReference>
<dbReference type="FunFam" id="3.40.1170.60:FF:000001">
    <property type="entry name" value="DNA polymerase IV"/>
    <property type="match status" value="1"/>
</dbReference>
<evidence type="ECO:0000256" key="10">
    <source>
        <dbReference type="ARBA" id="ARBA00022763"/>
    </source>
</evidence>
<dbReference type="EC" id="2.7.7.7" evidence="17"/>
<dbReference type="GO" id="GO:0009432">
    <property type="term" value="P:SOS response"/>
    <property type="evidence" value="ECO:0007669"/>
    <property type="project" value="TreeGrafter"/>
</dbReference>
<keyword evidence="10 17" id="KW-0227">DNA damage</keyword>
<evidence type="ECO:0000256" key="7">
    <source>
        <dbReference type="ARBA" id="ARBA00022695"/>
    </source>
</evidence>
<accession>A0A964WSC7</accession>
<evidence type="ECO:0000256" key="16">
    <source>
        <dbReference type="ARBA" id="ARBA00049244"/>
    </source>
</evidence>
<evidence type="ECO:0000256" key="2">
    <source>
        <dbReference type="ARBA" id="ARBA00010945"/>
    </source>
</evidence>
<dbReference type="EMBL" id="SPKJ01000005">
    <property type="protein sequence ID" value="MYZ46670.1"/>
    <property type="molecule type" value="Genomic_DNA"/>
</dbReference>
<feature type="domain" description="UmuC" evidence="18">
    <location>
        <begin position="45"/>
        <end position="225"/>
    </location>
</feature>
<dbReference type="InterPro" id="IPR050116">
    <property type="entry name" value="DNA_polymerase-Y"/>
</dbReference>
<feature type="binding site" evidence="17">
    <location>
        <position position="49"/>
    </location>
    <ligand>
        <name>Mg(2+)</name>
        <dbReference type="ChEBI" id="CHEBI:18420"/>
    </ligand>
</feature>
<evidence type="ECO:0000256" key="9">
    <source>
        <dbReference type="ARBA" id="ARBA00022723"/>
    </source>
</evidence>
<dbReference type="OrthoDB" id="9808813at2"/>
<dbReference type="Pfam" id="PF11799">
    <property type="entry name" value="IMS_C"/>
    <property type="match status" value="1"/>
</dbReference>
<name>A0A964WSC7_9HYPH</name>
<comment type="function">
    <text evidence="15 17">Poorly processive, error-prone DNA polymerase involved in untargeted mutagenesis. Copies undamaged DNA at stalled replication forks, which arise in vivo from mismatched or misaligned primer ends. These misaligned primers can be extended by PolIV. Exhibits no 3'-5' exonuclease (proofreading) activity. May be involved in translesional synthesis, in conjunction with the beta clamp from PolIII.</text>
</comment>
<comment type="similarity">
    <text evidence="2 17">Belongs to the DNA polymerase type-Y family.</text>
</comment>
<reference evidence="19" key="1">
    <citation type="submission" date="2019-03" db="EMBL/GenBank/DDBJ databases">
        <title>Afifella sp. nov., isolated from activated sludge.</title>
        <authorList>
            <person name="Li Q."/>
            <person name="Liu Y."/>
        </authorList>
    </citation>
    <scope>NUCLEOTIDE SEQUENCE</scope>
    <source>
        <strain evidence="19">L72</strain>
    </source>
</reference>
<feature type="active site" evidence="17">
    <location>
        <position position="143"/>
    </location>
</feature>
<comment type="subunit">
    <text evidence="3 17">Monomer.</text>
</comment>
<dbReference type="NCBIfam" id="NF002751">
    <property type="entry name" value="PRK02794.1"/>
    <property type="match status" value="1"/>
</dbReference>
<feature type="site" description="Substrate discrimination" evidence="17">
    <location>
        <position position="54"/>
    </location>
</feature>
<dbReference type="Gene3D" id="1.10.150.20">
    <property type="entry name" value="5' to 3' exonuclease, C-terminal subdomain"/>
    <property type="match status" value="1"/>
</dbReference>
<evidence type="ECO:0000256" key="12">
    <source>
        <dbReference type="ARBA" id="ARBA00022932"/>
    </source>
</evidence>
<evidence type="ECO:0000256" key="6">
    <source>
        <dbReference type="ARBA" id="ARBA00022679"/>
    </source>
</evidence>
<organism evidence="19 20">
    <name type="scientific">Propylenella binzhouense</name>
    <dbReference type="NCBI Taxonomy" id="2555902"/>
    <lineage>
        <taxon>Bacteria</taxon>
        <taxon>Pseudomonadati</taxon>
        <taxon>Pseudomonadota</taxon>
        <taxon>Alphaproteobacteria</taxon>
        <taxon>Hyphomicrobiales</taxon>
        <taxon>Propylenellaceae</taxon>
        <taxon>Propylenella</taxon>
    </lineage>
</organism>
<dbReference type="Proteomes" id="UP000773614">
    <property type="component" value="Unassembled WGS sequence"/>
</dbReference>
<sequence>MNRDSTGVPTLCRSCFAAAASASGRCPDCGSPRLARHPELLDLAIAHVDCDAFYAAIEKRDDPSLVDRPVIVGGGRRGVVSTACYVARTYGVRSAMPMFKALELCPDATVIRPDMAKYVRVARLVRTLMETLTPAVEPLSIDEAFLDLRGTETLHKASPAETLMRLQRRIESEIGITVSVGLSHNKFLAKIASDLDKPRGFSVLGRAETRSFLAACPVSIIWGVGAAMQRRLAADGIRTVGHLQALDAATLARRYGTMGLRLARLSQGEDARPVTPESQARSISSETTFETDLGRREDLVPILRHLAEKVAARMKAKQLAGYTVVLKLKTTDFRQRTRQQRLPAATNLADVIYRAGVLLLGPELDGTRFRLIGIGVTELGPPGGEFALDLGDPQSAKRMRAEQAMDDLRSRFGEDALKLGITFRPDRTGPRRQA</sequence>
<dbReference type="InterPro" id="IPR043502">
    <property type="entry name" value="DNA/RNA_pol_sf"/>
</dbReference>
<evidence type="ECO:0000256" key="13">
    <source>
        <dbReference type="ARBA" id="ARBA00023125"/>
    </source>
</evidence>
<keyword evidence="4 17" id="KW-0515">Mutator protein</keyword>
<evidence type="ECO:0000256" key="15">
    <source>
        <dbReference type="ARBA" id="ARBA00025589"/>
    </source>
</evidence>
<dbReference type="FunFam" id="3.30.1490.100:FF:000004">
    <property type="entry name" value="DNA polymerase IV"/>
    <property type="match status" value="1"/>
</dbReference>
<dbReference type="HAMAP" id="MF_01113">
    <property type="entry name" value="DNApol_IV"/>
    <property type="match status" value="1"/>
</dbReference>
<evidence type="ECO:0000256" key="14">
    <source>
        <dbReference type="ARBA" id="ARBA00023204"/>
    </source>
</evidence>
<dbReference type="NCBIfam" id="NF002677">
    <property type="entry name" value="PRK02406.1"/>
    <property type="match status" value="1"/>
</dbReference>
<comment type="catalytic activity">
    <reaction evidence="16 17">
        <text>DNA(n) + a 2'-deoxyribonucleoside 5'-triphosphate = DNA(n+1) + diphosphate</text>
        <dbReference type="Rhea" id="RHEA:22508"/>
        <dbReference type="Rhea" id="RHEA-COMP:17339"/>
        <dbReference type="Rhea" id="RHEA-COMP:17340"/>
        <dbReference type="ChEBI" id="CHEBI:33019"/>
        <dbReference type="ChEBI" id="CHEBI:61560"/>
        <dbReference type="ChEBI" id="CHEBI:173112"/>
        <dbReference type="EC" id="2.7.7.7"/>
    </reaction>
</comment>
<evidence type="ECO:0000256" key="1">
    <source>
        <dbReference type="ARBA" id="ARBA00004496"/>
    </source>
</evidence>
<evidence type="ECO:0000256" key="11">
    <source>
        <dbReference type="ARBA" id="ARBA00022842"/>
    </source>
</evidence>
<protein>
    <recommendedName>
        <fullName evidence="17">DNA polymerase IV</fullName>
        <shortName evidence="17">Pol IV</shortName>
        <ecNumber evidence="17">2.7.7.7</ecNumber>
    </recommendedName>
</protein>
<dbReference type="GO" id="GO:0006281">
    <property type="term" value="P:DNA repair"/>
    <property type="evidence" value="ECO:0007669"/>
    <property type="project" value="UniProtKB-UniRule"/>
</dbReference>
<dbReference type="Gene3D" id="3.40.1170.60">
    <property type="match status" value="1"/>
</dbReference>
<dbReference type="RefSeq" id="WP_161139018.1">
    <property type="nucleotide sequence ID" value="NZ_SPKJ01000005.1"/>
</dbReference>
<dbReference type="InterPro" id="IPR022880">
    <property type="entry name" value="DNApol_IV"/>
</dbReference>
<evidence type="ECO:0000256" key="5">
    <source>
        <dbReference type="ARBA" id="ARBA00022490"/>
    </source>
</evidence>
<comment type="cofactor">
    <cofactor evidence="17">
        <name>Mg(2+)</name>
        <dbReference type="ChEBI" id="CHEBI:18420"/>
    </cofactor>
    <text evidence="17">Binds 2 magnesium ions per subunit.</text>
</comment>
<dbReference type="Gene3D" id="3.30.1490.100">
    <property type="entry name" value="DNA polymerase, Y-family, little finger domain"/>
    <property type="match status" value="1"/>
</dbReference>
<dbReference type="AlphaFoldDB" id="A0A964WSC7"/>
<evidence type="ECO:0000313" key="19">
    <source>
        <dbReference type="EMBL" id="MYZ46670.1"/>
    </source>
</evidence>
<dbReference type="InterPro" id="IPR001126">
    <property type="entry name" value="UmuC"/>
</dbReference>
<keyword evidence="6 17" id="KW-0808">Transferase</keyword>
<dbReference type="PANTHER" id="PTHR11076:SF33">
    <property type="entry name" value="DNA POLYMERASE KAPPA"/>
    <property type="match status" value="1"/>
</dbReference>
<keyword evidence="9 17" id="KW-0479">Metal-binding</keyword>
<evidence type="ECO:0000259" key="18">
    <source>
        <dbReference type="PROSITE" id="PS50173"/>
    </source>
</evidence>
<keyword evidence="13 17" id="KW-0238">DNA-binding</keyword>
<proteinExistence type="inferred from homology"/>